<comment type="caution">
    <text evidence="3">The sequence shown here is derived from an EMBL/GenBank/DDBJ whole genome shotgun (WGS) entry which is preliminary data.</text>
</comment>
<name>A0A1Y2CDS5_9FUNG</name>
<gene>
    <name evidence="3" type="ORF">BCR33DRAFT_697317</name>
</gene>
<dbReference type="PANTHER" id="PTHR15615:SF10">
    <property type="entry name" value="PHO85 CYCLIN-2-RELATED"/>
    <property type="match status" value="1"/>
</dbReference>
<dbReference type="OrthoDB" id="10250320at2759"/>
<dbReference type="PANTHER" id="PTHR15615">
    <property type="match status" value="1"/>
</dbReference>
<feature type="domain" description="Cyclin N-terminal" evidence="2">
    <location>
        <begin position="39"/>
        <end position="135"/>
    </location>
</feature>
<protein>
    <recommendedName>
        <fullName evidence="2">Cyclin N-terminal domain-containing protein</fullName>
    </recommendedName>
</protein>
<dbReference type="EMBL" id="MCGO01000020">
    <property type="protein sequence ID" value="ORY45193.1"/>
    <property type="molecule type" value="Genomic_DNA"/>
</dbReference>
<dbReference type="GO" id="GO:0016538">
    <property type="term" value="F:cyclin-dependent protein serine/threonine kinase regulator activity"/>
    <property type="evidence" value="ECO:0007669"/>
    <property type="project" value="TreeGrafter"/>
</dbReference>
<dbReference type="Proteomes" id="UP000193642">
    <property type="component" value="Unassembled WGS sequence"/>
</dbReference>
<dbReference type="GO" id="GO:0005634">
    <property type="term" value="C:nucleus"/>
    <property type="evidence" value="ECO:0007669"/>
    <property type="project" value="TreeGrafter"/>
</dbReference>
<evidence type="ECO:0000313" key="3">
    <source>
        <dbReference type="EMBL" id="ORY45193.1"/>
    </source>
</evidence>
<evidence type="ECO:0000313" key="4">
    <source>
        <dbReference type="Proteomes" id="UP000193642"/>
    </source>
</evidence>
<dbReference type="GO" id="GO:0019901">
    <property type="term" value="F:protein kinase binding"/>
    <property type="evidence" value="ECO:0007669"/>
    <property type="project" value="InterPro"/>
</dbReference>
<dbReference type="Pfam" id="PF00134">
    <property type="entry name" value="Cyclin_N"/>
    <property type="match status" value="1"/>
</dbReference>
<sequence>MTRASLVVAAAAQIEAASNLLVEASAGQTLVRGAVLPPLPQFVAVLAARAKVPQNTLLCALVLVRRLAAKIRQPAKGLPCSRHRIFLASLIIAVKYNTDAPIKNKSWVPLAGNMFSIQEINLMERQLLSLLDYKVHITAKELFMALPLPSVSVGTSVGTSAESADSDALMHQNHMLRFEPSIENTTPPPTLQIPHVAPSKRRCLQVPAINTTIVISAAQPSSTTLVIPPHLSAGPSPAATSPMYPLSSPSSGSIASLTPSPLTMESNHSATIEPIRASSSTFLTVPEGSKNVLKRSATRQLSREWVEQELN</sequence>
<keyword evidence="4" id="KW-1185">Reference proteome</keyword>
<feature type="compositionally biased region" description="Low complexity" evidence="1">
    <location>
        <begin position="241"/>
        <end position="261"/>
    </location>
</feature>
<dbReference type="InterPro" id="IPR036915">
    <property type="entry name" value="Cyclin-like_sf"/>
</dbReference>
<dbReference type="Gene3D" id="1.10.472.10">
    <property type="entry name" value="Cyclin-like"/>
    <property type="match status" value="1"/>
</dbReference>
<dbReference type="InterPro" id="IPR006671">
    <property type="entry name" value="Cyclin_N"/>
</dbReference>
<organism evidence="3 4">
    <name type="scientific">Rhizoclosmatium globosum</name>
    <dbReference type="NCBI Taxonomy" id="329046"/>
    <lineage>
        <taxon>Eukaryota</taxon>
        <taxon>Fungi</taxon>
        <taxon>Fungi incertae sedis</taxon>
        <taxon>Chytridiomycota</taxon>
        <taxon>Chytridiomycota incertae sedis</taxon>
        <taxon>Chytridiomycetes</taxon>
        <taxon>Chytridiales</taxon>
        <taxon>Chytriomycetaceae</taxon>
        <taxon>Rhizoclosmatium</taxon>
    </lineage>
</organism>
<dbReference type="SUPFAM" id="SSF47954">
    <property type="entry name" value="Cyclin-like"/>
    <property type="match status" value="1"/>
</dbReference>
<evidence type="ECO:0000259" key="2">
    <source>
        <dbReference type="Pfam" id="PF00134"/>
    </source>
</evidence>
<feature type="region of interest" description="Disordered" evidence="1">
    <location>
        <begin position="236"/>
        <end position="267"/>
    </location>
</feature>
<dbReference type="STRING" id="329046.A0A1Y2CDS5"/>
<proteinExistence type="predicted"/>
<dbReference type="GO" id="GO:0000307">
    <property type="term" value="C:cyclin-dependent protein kinase holoenzyme complex"/>
    <property type="evidence" value="ECO:0007669"/>
    <property type="project" value="TreeGrafter"/>
</dbReference>
<evidence type="ECO:0000256" key="1">
    <source>
        <dbReference type="SAM" id="MobiDB-lite"/>
    </source>
</evidence>
<dbReference type="AlphaFoldDB" id="A0A1Y2CDS5"/>
<dbReference type="CDD" id="cd20557">
    <property type="entry name" value="CYCLIN_ScPCL1-like"/>
    <property type="match status" value="1"/>
</dbReference>
<dbReference type="InterPro" id="IPR013922">
    <property type="entry name" value="Cyclin_PHO80-like"/>
</dbReference>
<reference evidence="3 4" key="1">
    <citation type="submission" date="2016-07" db="EMBL/GenBank/DDBJ databases">
        <title>Pervasive Adenine N6-methylation of Active Genes in Fungi.</title>
        <authorList>
            <consortium name="DOE Joint Genome Institute"/>
            <person name="Mondo S.J."/>
            <person name="Dannebaum R.O."/>
            <person name="Kuo R.C."/>
            <person name="Labutti K."/>
            <person name="Haridas S."/>
            <person name="Kuo A."/>
            <person name="Salamov A."/>
            <person name="Ahrendt S.R."/>
            <person name="Lipzen A."/>
            <person name="Sullivan W."/>
            <person name="Andreopoulos W.B."/>
            <person name="Clum A."/>
            <person name="Lindquist E."/>
            <person name="Daum C."/>
            <person name="Ramamoorthy G.K."/>
            <person name="Gryganskyi A."/>
            <person name="Culley D."/>
            <person name="Magnuson J.K."/>
            <person name="James T.Y."/>
            <person name="O'Malley M.A."/>
            <person name="Stajich J.E."/>
            <person name="Spatafora J.W."/>
            <person name="Visel A."/>
            <person name="Grigoriev I.V."/>
        </authorList>
    </citation>
    <scope>NUCLEOTIDE SEQUENCE [LARGE SCALE GENOMIC DNA]</scope>
    <source>
        <strain evidence="3 4">JEL800</strain>
    </source>
</reference>
<accession>A0A1Y2CDS5</accession>